<sequence length="165" mass="18164">MFYILVVGGNKMDLFFILIDDMFFAAIPAVGFALIFNVPKKALKYCAILGAIGHGFRSFLVYVDIPLVFSTFFAATLIGFAGVYISKRYLAHPKVFTVAAVIPMIPGVPAYRSMIAIVQINHYGSSPQLFSQMVDNFVQTGFLLGALVFGLALPGLLFYRHRPVV</sequence>
<dbReference type="Pfam" id="PF12821">
    <property type="entry name" value="ThrE_2"/>
    <property type="match status" value="1"/>
</dbReference>
<feature type="transmembrane region" description="Helical" evidence="8">
    <location>
        <begin position="67"/>
        <end position="86"/>
    </location>
</feature>
<gene>
    <name evidence="10" type="ORF">SAMN05444853_10651</name>
</gene>
<evidence type="ECO:0000256" key="1">
    <source>
        <dbReference type="ARBA" id="ARBA00004651"/>
    </source>
</evidence>
<accession>A0A1H7VYZ2</accession>
<evidence type="ECO:0000256" key="7">
    <source>
        <dbReference type="ARBA" id="ARBA00034125"/>
    </source>
</evidence>
<dbReference type="PANTHER" id="PTHR34390:SF1">
    <property type="entry name" value="SUCCINATE TRANSPORTER SUBUNIT YJJB-RELATED"/>
    <property type="match status" value="1"/>
</dbReference>
<keyword evidence="6 8" id="KW-0472">Membrane</keyword>
<dbReference type="STRING" id="97481.SAMN05444853_10651"/>
<name>A0A1H7VYZ2_9PAST</name>
<dbReference type="PANTHER" id="PTHR34390">
    <property type="entry name" value="UPF0442 PROTEIN YJJB-RELATED"/>
    <property type="match status" value="1"/>
</dbReference>
<dbReference type="Proteomes" id="UP000198883">
    <property type="component" value="Unassembled WGS sequence"/>
</dbReference>
<evidence type="ECO:0000256" key="6">
    <source>
        <dbReference type="ARBA" id="ARBA00023136"/>
    </source>
</evidence>
<evidence type="ECO:0000256" key="2">
    <source>
        <dbReference type="ARBA" id="ARBA00022475"/>
    </source>
</evidence>
<evidence type="ECO:0000259" key="9">
    <source>
        <dbReference type="Pfam" id="PF12821"/>
    </source>
</evidence>
<dbReference type="GO" id="GO:0005886">
    <property type="term" value="C:plasma membrane"/>
    <property type="evidence" value="ECO:0007669"/>
    <property type="project" value="UniProtKB-SubCell"/>
</dbReference>
<feature type="transmembrane region" description="Helical" evidence="8">
    <location>
        <begin position="14"/>
        <end position="35"/>
    </location>
</feature>
<evidence type="ECO:0000256" key="3">
    <source>
        <dbReference type="ARBA" id="ARBA00022519"/>
    </source>
</evidence>
<dbReference type="GO" id="GO:0015744">
    <property type="term" value="P:succinate transport"/>
    <property type="evidence" value="ECO:0007669"/>
    <property type="project" value="TreeGrafter"/>
</dbReference>
<dbReference type="InterPro" id="IPR050539">
    <property type="entry name" value="ThrE_Dicarb/AminoAcid_Exp"/>
</dbReference>
<comment type="subcellular location">
    <subcellularLocation>
        <location evidence="1">Cell membrane</location>
        <topology evidence="1">Multi-pass membrane protein</topology>
    </subcellularLocation>
</comment>
<evidence type="ECO:0000256" key="4">
    <source>
        <dbReference type="ARBA" id="ARBA00022692"/>
    </source>
</evidence>
<protein>
    <submittedName>
        <fullName evidence="10">Uncharacterized membrane protein YjjB, DUF3815 family</fullName>
    </submittedName>
</protein>
<keyword evidence="3" id="KW-0997">Cell inner membrane</keyword>
<evidence type="ECO:0000256" key="8">
    <source>
        <dbReference type="SAM" id="Phobius"/>
    </source>
</evidence>
<feature type="transmembrane region" description="Helical" evidence="8">
    <location>
        <begin position="98"/>
        <end position="120"/>
    </location>
</feature>
<feature type="transmembrane region" description="Helical" evidence="8">
    <location>
        <begin position="140"/>
        <end position="159"/>
    </location>
</feature>
<organism evidence="10 11">
    <name type="scientific">Phocoenobacter skyensis</name>
    <dbReference type="NCBI Taxonomy" id="97481"/>
    <lineage>
        <taxon>Bacteria</taxon>
        <taxon>Pseudomonadati</taxon>
        <taxon>Pseudomonadota</taxon>
        <taxon>Gammaproteobacteria</taxon>
        <taxon>Pasteurellales</taxon>
        <taxon>Pasteurellaceae</taxon>
        <taxon>Phocoenobacter</taxon>
    </lineage>
</organism>
<evidence type="ECO:0000256" key="5">
    <source>
        <dbReference type="ARBA" id="ARBA00022989"/>
    </source>
</evidence>
<reference evidence="11" key="1">
    <citation type="submission" date="2016-10" db="EMBL/GenBank/DDBJ databases">
        <authorList>
            <person name="Varghese N."/>
            <person name="Submissions S."/>
        </authorList>
    </citation>
    <scope>NUCLEOTIDE SEQUENCE [LARGE SCALE GENOMIC DNA]</scope>
    <source>
        <strain evidence="11">DSM 24204</strain>
    </source>
</reference>
<evidence type="ECO:0000313" key="10">
    <source>
        <dbReference type="EMBL" id="SEM14451.1"/>
    </source>
</evidence>
<keyword evidence="2" id="KW-1003">Cell membrane</keyword>
<dbReference type="EMBL" id="FOBN01000006">
    <property type="protein sequence ID" value="SEM14451.1"/>
    <property type="molecule type" value="Genomic_DNA"/>
</dbReference>
<comment type="similarity">
    <text evidence="7">Belongs to the ThrE exporter (TC 2.A.79) family.</text>
</comment>
<feature type="domain" description="Threonine/Serine exporter ThrE" evidence="9">
    <location>
        <begin position="21"/>
        <end position="155"/>
    </location>
</feature>
<dbReference type="AlphaFoldDB" id="A0A1H7VYZ2"/>
<dbReference type="InterPro" id="IPR024528">
    <property type="entry name" value="ThrE_2"/>
</dbReference>
<keyword evidence="4 8" id="KW-0812">Transmembrane</keyword>
<evidence type="ECO:0000313" key="11">
    <source>
        <dbReference type="Proteomes" id="UP000198883"/>
    </source>
</evidence>
<proteinExistence type="inferred from homology"/>
<keyword evidence="5 8" id="KW-1133">Transmembrane helix</keyword>